<dbReference type="Proteomes" id="UP000176186">
    <property type="component" value="Unassembled WGS sequence"/>
</dbReference>
<dbReference type="SUPFAM" id="SSF51445">
    <property type="entry name" value="(Trans)glycosidases"/>
    <property type="match status" value="1"/>
</dbReference>
<evidence type="ECO:0000313" key="2">
    <source>
        <dbReference type="Proteomes" id="UP000176186"/>
    </source>
</evidence>
<protein>
    <recommendedName>
        <fullName evidence="3">Glycoside hydrolase family 42 N-terminal domain-containing protein</fullName>
    </recommendedName>
</protein>
<evidence type="ECO:0000313" key="1">
    <source>
        <dbReference type="EMBL" id="OGG34648.1"/>
    </source>
</evidence>
<reference evidence="1 2" key="1">
    <citation type="journal article" date="2016" name="Nat. Commun.">
        <title>Thousands of microbial genomes shed light on interconnected biogeochemical processes in an aquifer system.</title>
        <authorList>
            <person name="Anantharaman K."/>
            <person name="Brown C.T."/>
            <person name="Hug L.A."/>
            <person name="Sharon I."/>
            <person name="Castelle C.J."/>
            <person name="Probst A.J."/>
            <person name="Thomas B.C."/>
            <person name="Singh A."/>
            <person name="Wilkins M.J."/>
            <person name="Karaoz U."/>
            <person name="Brodie E.L."/>
            <person name="Williams K.H."/>
            <person name="Hubbard S.S."/>
            <person name="Banfield J.F."/>
        </authorList>
    </citation>
    <scope>NUCLEOTIDE SEQUENCE [LARGE SCALE GENOMIC DNA]</scope>
</reference>
<gene>
    <name evidence="1" type="ORF">A2363_05200</name>
</gene>
<dbReference type="Gene3D" id="3.20.20.80">
    <property type="entry name" value="Glycosidases"/>
    <property type="match status" value="1"/>
</dbReference>
<organism evidence="1 2">
    <name type="scientific">Candidatus Gottesmanbacteria bacterium RIFOXYB1_FULL_47_11</name>
    <dbReference type="NCBI Taxonomy" id="1798401"/>
    <lineage>
        <taxon>Bacteria</taxon>
        <taxon>Candidatus Gottesmaniibacteriota</taxon>
    </lineage>
</organism>
<proteinExistence type="predicted"/>
<dbReference type="InterPro" id="IPR017853">
    <property type="entry name" value="GH"/>
</dbReference>
<evidence type="ECO:0008006" key="3">
    <source>
        <dbReference type="Google" id="ProtNLM"/>
    </source>
</evidence>
<dbReference type="EMBL" id="MFKE01000025">
    <property type="protein sequence ID" value="OGG34648.1"/>
    <property type="molecule type" value="Genomic_DNA"/>
</dbReference>
<accession>A0A1F6BCQ1</accession>
<sequence>MNEASALTELPISPEISHSRVGITISQHITFFESTSPLEIEGTDAFSQLCREFKEVGADKQRVDWRWDNVEPDQGNADYSYLARSRKLSEIASREGIGTTIVLTHTPKWALELVKKDHSAFIGAYEDYVDNVFSALAPGDKPPVIPANIQIFNELNSPLYTPDELLPLIPDCVRVLKAKSLHYFHKEIPLIATLNVTEIPLKSLPKILHRPKEFIAEHQPLLGQFDEIALDYYPGIWHLPAKTITTYLTNLPYFIKAFSNRNSRENFNKLTPPLFAFRTIFGNMDLLEQTLQQLRPLAREGKIITIGEIGVPTLIPFERSAIKEEHGKMQALGVLIMFSRLRRLIHDYDIKNVGLYCLTNKPEPEGPFEWGWIRNDGTKKYMMDMDKGTLKKLITLLRRPYDPIKKN</sequence>
<comment type="caution">
    <text evidence="1">The sequence shown here is derived from an EMBL/GenBank/DDBJ whole genome shotgun (WGS) entry which is preliminary data.</text>
</comment>
<dbReference type="AlphaFoldDB" id="A0A1F6BCQ1"/>
<name>A0A1F6BCQ1_9BACT</name>